<name>A0A6L8N007_STRSU</name>
<gene>
    <name evidence="1" type="ORF">GLP18_10560</name>
</gene>
<dbReference type="EMBL" id="WNXH01000023">
    <property type="protein sequence ID" value="MYN70642.1"/>
    <property type="molecule type" value="Genomic_DNA"/>
</dbReference>
<reference evidence="1 2" key="1">
    <citation type="submission" date="2019-11" db="EMBL/GenBank/DDBJ databases">
        <title>Divergent Streptococcus suis from cattle.</title>
        <authorList>
            <person name="Williamson C."/>
        </authorList>
    </citation>
    <scope>NUCLEOTIDE SEQUENCE [LARGE SCALE GENOMIC DNA]</scope>
    <source>
        <strain evidence="1 2">10-36905</strain>
    </source>
</reference>
<dbReference type="Proteomes" id="UP000483765">
    <property type="component" value="Unassembled WGS sequence"/>
</dbReference>
<dbReference type="AlphaFoldDB" id="A0A6L8N007"/>
<sequence length="80" mass="9599">MTDEETYEDWLTKRIVELNKDKRDWIEDILSRYGDLDEVASGLRQISEIDKEVGRKILNRYRNMLLDIEKLPDSDQKNII</sequence>
<evidence type="ECO:0000313" key="1">
    <source>
        <dbReference type="EMBL" id="MYN70642.1"/>
    </source>
</evidence>
<comment type="caution">
    <text evidence="1">The sequence shown here is derived from an EMBL/GenBank/DDBJ whole genome shotgun (WGS) entry which is preliminary data.</text>
</comment>
<proteinExistence type="predicted"/>
<protein>
    <submittedName>
        <fullName evidence="1">Uncharacterized protein</fullName>
    </submittedName>
</protein>
<organism evidence="1 2">
    <name type="scientific">Streptococcus suis</name>
    <dbReference type="NCBI Taxonomy" id="1307"/>
    <lineage>
        <taxon>Bacteria</taxon>
        <taxon>Bacillati</taxon>
        <taxon>Bacillota</taxon>
        <taxon>Bacilli</taxon>
        <taxon>Lactobacillales</taxon>
        <taxon>Streptococcaceae</taxon>
        <taxon>Streptococcus</taxon>
    </lineage>
</organism>
<dbReference type="RefSeq" id="WP_160864634.1">
    <property type="nucleotide sequence ID" value="NZ_WNXH01000023.1"/>
</dbReference>
<evidence type="ECO:0000313" key="2">
    <source>
        <dbReference type="Proteomes" id="UP000483765"/>
    </source>
</evidence>
<accession>A0A6L8N007</accession>